<evidence type="ECO:0000256" key="3">
    <source>
        <dbReference type="PROSITE-ProRule" id="PRU00221"/>
    </source>
</evidence>
<dbReference type="InterPro" id="IPR001680">
    <property type="entry name" value="WD40_rpt"/>
</dbReference>
<dbReference type="PROSITE" id="PS50082">
    <property type="entry name" value="WD_REPEATS_2"/>
    <property type="match status" value="2"/>
</dbReference>
<feature type="repeat" description="WD" evidence="3">
    <location>
        <begin position="261"/>
        <end position="293"/>
    </location>
</feature>
<dbReference type="SUPFAM" id="SSF50978">
    <property type="entry name" value="WD40 repeat-like"/>
    <property type="match status" value="1"/>
</dbReference>
<dbReference type="SMART" id="SM00320">
    <property type="entry name" value="WD40"/>
    <property type="match status" value="5"/>
</dbReference>
<feature type="domain" description="FHA" evidence="5">
    <location>
        <begin position="43"/>
        <end position="94"/>
    </location>
</feature>
<keyword evidence="1 3" id="KW-0853">WD repeat</keyword>
<dbReference type="STRING" id="1156394.T0R2L4"/>
<dbReference type="InterPro" id="IPR008984">
    <property type="entry name" value="SMAD_FHA_dom_sf"/>
</dbReference>
<evidence type="ECO:0000313" key="7">
    <source>
        <dbReference type="Proteomes" id="UP000030762"/>
    </source>
</evidence>
<dbReference type="SUPFAM" id="SSF49879">
    <property type="entry name" value="SMAD/FHA domain"/>
    <property type="match status" value="1"/>
</dbReference>
<evidence type="ECO:0000256" key="4">
    <source>
        <dbReference type="SAM" id="MobiDB-lite"/>
    </source>
</evidence>
<dbReference type="InterPro" id="IPR015943">
    <property type="entry name" value="WD40/YVTN_repeat-like_dom_sf"/>
</dbReference>
<dbReference type="PROSITE" id="PS50006">
    <property type="entry name" value="FHA_DOMAIN"/>
    <property type="match status" value="1"/>
</dbReference>
<dbReference type="Pfam" id="PF00400">
    <property type="entry name" value="WD40"/>
    <property type="match status" value="2"/>
</dbReference>
<dbReference type="SMART" id="SM00240">
    <property type="entry name" value="FHA"/>
    <property type="match status" value="1"/>
</dbReference>
<dbReference type="GO" id="GO:0005634">
    <property type="term" value="C:nucleus"/>
    <property type="evidence" value="ECO:0007669"/>
    <property type="project" value="TreeGrafter"/>
</dbReference>
<dbReference type="Proteomes" id="UP000030762">
    <property type="component" value="Unassembled WGS sequence"/>
</dbReference>
<evidence type="ECO:0000256" key="2">
    <source>
        <dbReference type="ARBA" id="ARBA00022737"/>
    </source>
</evidence>
<dbReference type="InterPro" id="IPR051858">
    <property type="entry name" value="WD_repeat_GAD-1"/>
</dbReference>
<dbReference type="OrthoDB" id="10264376at2759"/>
<dbReference type="PANTHER" id="PTHR16017">
    <property type="entry name" value="GASTRULATION DEFECTIVE PROTEIN 1-RELATED"/>
    <property type="match status" value="1"/>
</dbReference>
<accession>T0R2L4</accession>
<feature type="compositionally biased region" description="Acidic residues" evidence="4">
    <location>
        <begin position="232"/>
        <end position="245"/>
    </location>
</feature>
<proteinExistence type="predicted"/>
<feature type="region of interest" description="Disordered" evidence="4">
    <location>
        <begin position="187"/>
        <end position="245"/>
    </location>
</feature>
<evidence type="ECO:0000259" key="5">
    <source>
        <dbReference type="PROSITE" id="PS50006"/>
    </source>
</evidence>
<feature type="repeat" description="WD" evidence="3">
    <location>
        <begin position="362"/>
        <end position="404"/>
    </location>
</feature>
<dbReference type="eggNOG" id="KOG1880">
    <property type="taxonomic scope" value="Eukaryota"/>
</dbReference>
<name>T0R2L4_SAPDV</name>
<dbReference type="FunFam" id="2.60.200.20:FF:000019">
    <property type="entry name" value="Nuclear inhibitor of protein phosphatase"/>
    <property type="match status" value="1"/>
</dbReference>
<evidence type="ECO:0000256" key="1">
    <source>
        <dbReference type="ARBA" id="ARBA00022574"/>
    </source>
</evidence>
<dbReference type="VEuPathDB" id="FungiDB:SDRG_01177"/>
<organism evidence="6 7">
    <name type="scientific">Saprolegnia diclina (strain VS20)</name>
    <dbReference type="NCBI Taxonomy" id="1156394"/>
    <lineage>
        <taxon>Eukaryota</taxon>
        <taxon>Sar</taxon>
        <taxon>Stramenopiles</taxon>
        <taxon>Oomycota</taxon>
        <taxon>Saprolegniomycetes</taxon>
        <taxon>Saprolegniales</taxon>
        <taxon>Saprolegniaceae</taxon>
        <taxon>Saprolegnia</taxon>
    </lineage>
</organism>
<dbReference type="PANTHER" id="PTHR16017:SF0">
    <property type="entry name" value="WD REPEAT-CONTAINING PROTEIN 70"/>
    <property type="match status" value="1"/>
</dbReference>
<dbReference type="InterPro" id="IPR000253">
    <property type="entry name" value="FHA_dom"/>
</dbReference>
<dbReference type="Pfam" id="PF00498">
    <property type="entry name" value="FHA"/>
    <property type="match status" value="1"/>
</dbReference>
<dbReference type="GeneID" id="19941904"/>
<dbReference type="GO" id="GO:0035861">
    <property type="term" value="C:site of double-strand break"/>
    <property type="evidence" value="ECO:0007669"/>
    <property type="project" value="TreeGrafter"/>
</dbReference>
<sequence>MSQRFPMPRWAGAPTHANVKGHIEVVKDGAVLDKVAIGQQACTVFGRNSDVCDVELAHETISRQHAAIVHTKTGSIEIMDLGSAQGTTVDGEPLHGDERRVLTNGSEVRFGKSSRVYIVRGLHAKDEAPVPLPVVADEIASLPTGFAKQGTTKQLSQKELERKQREEEILKMTMDMMASAPQFTSVAVDEPAPTEEVDETNSDDEDDHADDNEGEHSDKKKPASSSLYDSGPESDSDDDDNEGQDDVAQRYNIPITNEVVLSAHAKTVSCIAVDASGGRVATGSMDYHMKLWDFAGMARHVRPFRDSEVEDGHPLMALSYSPTGDRVLAVTGSAQPKVFSREGVFELQFTKGDPYLLDMVHTKGHTASCSGGSWHPLLKDTMITSGLDGAVRVWKLNGKTSFDKLLNDAVLKLKSRQGKRTEVTACAYSIDGGLIAGATTDALVYAYDLRRSHAGAAWKLDAHKPGSPDLGISSIRFSPDGKMLATRSASDDCVKLWDMRKPSTPVKTYQGIETVFSMANLAFNGVGSALVVGSGVRAGSGDRGQVHFLDVYTATTTPLRSVPMAEDESAVSVAWHAGINQVFVGGTSSNVRVLYDPALSAKGVLLSATKKLPVVTAGFVRLDSLSEGRVVNPHALPMYRETSTTVTKRKYAKVRMDPIASQIPERPLTGVGVAGRTGGNTFTQFFMRDHVKSASIRSEDPREAILKYAKAAAENPTFLGSAYADSQPQDKLDARYQLMTQTLEEEKIAKEDEARRLLDI</sequence>
<dbReference type="OMA" id="KGDQYIT"/>
<evidence type="ECO:0000313" key="6">
    <source>
        <dbReference type="EMBL" id="EQC41201.1"/>
    </source>
</evidence>
<dbReference type="InterPro" id="IPR036322">
    <property type="entry name" value="WD40_repeat_dom_sf"/>
</dbReference>
<dbReference type="eggNOG" id="KOG0772">
    <property type="taxonomic scope" value="Eukaryota"/>
</dbReference>
<dbReference type="InParanoid" id="T0R2L4"/>
<reference evidence="6 7" key="1">
    <citation type="submission" date="2012-04" db="EMBL/GenBank/DDBJ databases">
        <title>The Genome Sequence of Saprolegnia declina VS20.</title>
        <authorList>
            <consortium name="The Broad Institute Genome Sequencing Platform"/>
            <person name="Russ C."/>
            <person name="Nusbaum C."/>
            <person name="Tyler B."/>
            <person name="van West P."/>
            <person name="Dieguez-Uribeondo J."/>
            <person name="de Bruijn I."/>
            <person name="Tripathy S."/>
            <person name="Jiang R."/>
            <person name="Young S.K."/>
            <person name="Zeng Q."/>
            <person name="Gargeya S."/>
            <person name="Fitzgerald M."/>
            <person name="Haas B."/>
            <person name="Abouelleil A."/>
            <person name="Alvarado L."/>
            <person name="Arachchi H.M."/>
            <person name="Berlin A."/>
            <person name="Chapman S.B."/>
            <person name="Goldberg J."/>
            <person name="Griggs A."/>
            <person name="Gujja S."/>
            <person name="Hansen M."/>
            <person name="Howarth C."/>
            <person name="Imamovic A."/>
            <person name="Larimer J."/>
            <person name="McCowen C."/>
            <person name="Montmayeur A."/>
            <person name="Murphy C."/>
            <person name="Neiman D."/>
            <person name="Pearson M."/>
            <person name="Priest M."/>
            <person name="Roberts A."/>
            <person name="Saif S."/>
            <person name="Shea T."/>
            <person name="Sisk P."/>
            <person name="Sykes S."/>
            <person name="Wortman J."/>
            <person name="Nusbaum C."/>
            <person name="Birren B."/>
        </authorList>
    </citation>
    <scope>NUCLEOTIDE SEQUENCE [LARGE SCALE GENOMIC DNA]</scope>
    <source>
        <strain evidence="6 7">VS20</strain>
    </source>
</reference>
<keyword evidence="2" id="KW-0677">Repeat</keyword>
<dbReference type="RefSeq" id="XP_008604915.1">
    <property type="nucleotide sequence ID" value="XM_008606693.1"/>
</dbReference>
<dbReference type="AlphaFoldDB" id="T0R2L4"/>
<dbReference type="Gene3D" id="2.60.200.20">
    <property type="match status" value="1"/>
</dbReference>
<dbReference type="PROSITE" id="PS50294">
    <property type="entry name" value="WD_REPEATS_REGION"/>
    <property type="match status" value="1"/>
</dbReference>
<gene>
    <name evidence="6" type="ORF">SDRG_01177</name>
</gene>
<feature type="compositionally biased region" description="Acidic residues" evidence="4">
    <location>
        <begin position="192"/>
        <end position="213"/>
    </location>
</feature>
<dbReference type="Gene3D" id="2.130.10.10">
    <property type="entry name" value="YVTN repeat-like/Quinoprotein amine dehydrogenase"/>
    <property type="match status" value="2"/>
</dbReference>
<dbReference type="EMBL" id="JH767134">
    <property type="protein sequence ID" value="EQC41201.1"/>
    <property type="molecule type" value="Genomic_DNA"/>
</dbReference>
<keyword evidence="7" id="KW-1185">Reference proteome</keyword>
<protein>
    <recommendedName>
        <fullName evidence="5">FHA domain-containing protein</fullName>
    </recommendedName>
</protein>